<dbReference type="EMBL" id="BAABME010006452">
    <property type="protein sequence ID" value="GAA0168390.1"/>
    <property type="molecule type" value="Genomic_DNA"/>
</dbReference>
<evidence type="ECO:0000313" key="2">
    <source>
        <dbReference type="Proteomes" id="UP001454036"/>
    </source>
</evidence>
<keyword evidence="2" id="KW-1185">Reference proteome</keyword>
<sequence length="113" mass="13852">MSHINYFYPSWDNYRYHYYWQKQQQLQLINMAEQMKAASNFKQAQYSAFYRDLSRFLSFLEHLREPQASKNLKKPQNNVCETPMYMKFQPDSFFSYDLYDSPFIGHSRKTENN</sequence>
<organism evidence="1 2">
    <name type="scientific">Lithospermum erythrorhizon</name>
    <name type="common">Purple gromwell</name>
    <name type="synonym">Lithospermum officinale var. erythrorhizon</name>
    <dbReference type="NCBI Taxonomy" id="34254"/>
    <lineage>
        <taxon>Eukaryota</taxon>
        <taxon>Viridiplantae</taxon>
        <taxon>Streptophyta</taxon>
        <taxon>Embryophyta</taxon>
        <taxon>Tracheophyta</taxon>
        <taxon>Spermatophyta</taxon>
        <taxon>Magnoliopsida</taxon>
        <taxon>eudicotyledons</taxon>
        <taxon>Gunneridae</taxon>
        <taxon>Pentapetalae</taxon>
        <taxon>asterids</taxon>
        <taxon>lamiids</taxon>
        <taxon>Boraginales</taxon>
        <taxon>Boraginaceae</taxon>
        <taxon>Boraginoideae</taxon>
        <taxon>Lithospermeae</taxon>
        <taxon>Lithospermum</taxon>
    </lineage>
</organism>
<dbReference type="Proteomes" id="UP001454036">
    <property type="component" value="Unassembled WGS sequence"/>
</dbReference>
<name>A0AAV3QXT4_LITER</name>
<comment type="caution">
    <text evidence="1">The sequence shown here is derived from an EMBL/GenBank/DDBJ whole genome shotgun (WGS) entry which is preliminary data.</text>
</comment>
<evidence type="ECO:0000313" key="1">
    <source>
        <dbReference type="EMBL" id="GAA0168390.1"/>
    </source>
</evidence>
<gene>
    <name evidence="1" type="ORF">LIER_23117</name>
</gene>
<dbReference type="AlphaFoldDB" id="A0AAV3QXT4"/>
<protein>
    <submittedName>
        <fullName evidence="1">Uncharacterized protein</fullName>
    </submittedName>
</protein>
<proteinExistence type="predicted"/>
<accession>A0AAV3QXT4</accession>
<reference evidence="1 2" key="1">
    <citation type="submission" date="2024-01" db="EMBL/GenBank/DDBJ databases">
        <title>The complete chloroplast genome sequence of Lithospermum erythrorhizon: insights into the phylogenetic relationship among Boraginaceae species and the maternal lineages of purple gromwells.</title>
        <authorList>
            <person name="Okada T."/>
            <person name="Watanabe K."/>
        </authorList>
    </citation>
    <scope>NUCLEOTIDE SEQUENCE [LARGE SCALE GENOMIC DNA]</scope>
</reference>